<dbReference type="CDD" id="cd18773">
    <property type="entry name" value="PDC1_HK_sensor"/>
    <property type="match status" value="1"/>
</dbReference>
<dbReference type="CDD" id="cd01949">
    <property type="entry name" value="GGDEF"/>
    <property type="match status" value="1"/>
</dbReference>
<dbReference type="eggNOG" id="COG3706">
    <property type="taxonomic scope" value="Bacteria"/>
</dbReference>
<evidence type="ECO:0000256" key="8">
    <source>
        <dbReference type="SAM" id="Phobius"/>
    </source>
</evidence>
<proteinExistence type="predicted"/>
<dbReference type="GO" id="GO:0005886">
    <property type="term" value="C:plasma membrane"/>
    <property type="evidence" value="ECO:0007669"/>
    <property type="project" value="UniProtKB-SubCell"/>
</dbReference>
<reference evidence="11" key="1">
    <citation type="submission" date="2010-03" db="EMBL/GenBank/DDBJ databases">
        <title>Complete sequence of Mobiluncus curtisii ATCC 43063.</title>
        <authorList>
            <person name="Muzny D."/>
            <person name="Qin X."/>
            <person name="Deng J."/>
            <person name="Jiang H."/>
            <person name="Liu Y."/>
            <person name="Qu J."/>
            <person name="Song X.-Z."/>
            <person name="Zhang L."/>
            <person name="Thornton R."/>
            <person name="Coyle M."/>
            <person name="Francisco L."/>
            <person name="Jackson L."/>
            <person name="Javaid M."/>
            <person name="Korchina V."/>
            <person name="Kovar C."/>
            <person name="Mata R."/>
            <person name="Mathew T."/>
            <person name="Ngo R."/>
            <person name="Nguyen L."/>
            <person name="Nguyen N."/>
            <person name="Okwuonu G."/>
            <person name="Ongeri F."/>
            <person name="Pham C."/>
            <person name="Simmons D."/>
            <person name="Wilczek-Boney K."/>
            <person name="Hale W."/>
            <person name="Jakkamsetti A."/>
            <person name="Pham P."/>
            <person name="Ruth R."/>
            <person name="San Lucas F."/>
            <person name="Warren J."/>
            <person name="Zhang J."/>
            <person name="Zhao Z."/>
            <person name="Zhou C."/>
            <person name="Zhu D."/>
            <person name="Lee S."/>
            <person name="Bess C."/>
            <person name="Blankenburg K."/>
            <person name="Forbes L."/>
            <person name="Fu Q."/>
            <person name="Gubbala S."/>
            <person name="Hirani K."/>
            <person name="Jayaseelan J.C."/>
            <person name="Lara F."/>
            <person name="Munidasa M."/>
            <person name="Palculict T."/>
            <person name="Patil S."/>
            <person name="Pu L.-L."/>
            <person name="Saada N."/>
            <person name="Tang L."/>
            <person name="Weissenberger G."/>
            <person name="Zhu Y."/>
            <person name="Hemphill L."/>
            <person name="Shang Y."/>
            <person name="Youmans B."/>
            <person name="Ayvaz T."/>
            <person name="Ross M."/>
            <person name="Santibanez J."/>
            <person name="Aqrawi P."/>
            <person name="Gross S."/>
            <person name="Joshi V."/>
            <person name="Fowler G."/>
            <person name="Nazareth L."/>
            <person name="Reid J."/>
            <person name="Worley K."/>
            <person name="Petrosino J."/>
            <person name="Highlander S."/>
            <person name="Gibbs R."/>
            <person name="Gibbs R."/>
        </authorList>
    </citation>
    <scope>NUCLEOTIDE SEQUENCE [LARGE SCALE GENOMIC DNA]</scope>
    <source>
        <strain evidence="11">ATCC 43553</strain>
    </source>
</reference>
<dbReference type="InterPro" id="IPR029151">
    <property type="entry name" value="Sensor-like_sf"/>
</dbReference>
<comment type="subcellular location">
    <subcellularLocation>
        <location evidence="1">Cell membrane</location>
        <topology evidence="1">Multi-pass membrane protein</topology>
    </subcellularLocation>
</comment>
<dbReference type="PANTHER" id="PTHR45138">
    <property type="entry name" value="REGULATORY COMPONENTS OF SENSORY TRANSDUCTION SYSTEM"/>
    <property type="match status" value="1"/>
</dbReference>
<evidence type="ECO:0000256" key="3">
    <source>
        <dbReference type="ARBA" id="ARBA00022475"/>
    </source>
</evidence>
<dbReference type="HOGENOM" id="CLU_000445_134_6_4"/>
<dbReference type="FunFam" id="3.30.70.270:FF:000001">
    <property type="entry name" value="Diguanylate cyclase domain protein"/>
    <property type="match status" value="1"/>
</dbReference>
<dbReference type="InterPro" id="IPR043128">
    <property type="entry name" value="Rev_trsase/Diguanyl_cyclase"/>
</dbReference>
<dbReference type="PANTHER" id="PTHR45138:SF9">
    <property type="entry name" value="DIGUANYLATE CYCLASE DGCM-RELATED"/>
    <property type="match status" value="1"/>
</dbReference>
<comment type="caution">
    <text evidence="10">The sequence shown here is derived from an EMBL/GenBank/DDBJ whole genome shotgun (WGS) entry which is preliminary data.</text>
</comment>
<dbReference type="Pfam" id="PF00990">
    <property type="entry name" value="GGDEF"/>
    <property type="match status" value="1"/>
</dbReference>
<keyword evidence="4 8" id="KW-0812">Transmembrane</keyword>
<keyword evidence="6 8" id="KW-0472">Membrane</keyword>
<gene>
    <name evidence="10" type="ORF">HMPREF0004_1493</name>
</gene>
<dbReference type="Gene3D" id="3.30.70.270">
    <property type="match status" value="1"/>
</dbReference>
<dbReference type="SMART" id="SM00267">
    <property type="entry name" value="GGDEF"/>
    <property type="match status" value="1"/>
</dbReference>
<accession>D4X7P6</accession>
<feature type="transmembrane region" description="Helical" evidence="8">
    <location>
        <begin position="36"/>
        <end position="59"/>
    </location>
</feature>
<evidence type="ECO:0000256" key="1">
    <source>
        <dbReference type="ARBA" id="ARBA00004651"/>
    </source>
</evidence>
<dbReference type="CDD" id="cd12912">
    <property type="entry name" value="PDC2_MCP_like"/>
    <property type="match status" value="1"/>
</dbReference>
<evidence type="ECO:0000256" key="4">
    <source>
        <dbReference type="ARBA" id="ARBA00022692"/>
    </source>
</evidence>
<dbReference type="PATRIC" id="fig|742159.3.peg.2407"/>
<dbReference type="EMBL" id="ADMS01000036">
    <property type="protein sequence ID" value="EFF77163.1"/>
    <property type="molecule type" value="Genomic_DNA"/>
</dbReference>
<dbReference type="GO" id="GO:0052621">
    <property type="term" value="F:diguanylate cyclase activity"/>
    <property type="evidence" value="ECO:0007669"/>
    <property type="project" value="UniProtKB-EC"/>
</dbReference>
<dbReference type="InterPro" id="IPR050469">
    <property type="entry name" value="Diguanylate_Cyclase"/>
</dbReference>
<feature type="domain" description="GGDEF" evidence="9">
    <location>
        <begin position="414"/>
        <end position="546"/>
    </location>
</feature>
<evidence type="ECO:0000313" key="11">
    <source>
        <dbReference type="Proteomes" id="UP000004510"/>
    </source>
</evidence>
<evidence type="ECO:0000313" key="10">
    <source>
        <dbReference type="EMBL" id="EFF77163.1"/>
    </source>
</evidence>
<protein>
    <recommendedName>
        <fullName evidence="2">diguanylate cyclase</fullName>
        <ecNumber evidence="2">2.7.7.65</ecNumber>
    </recommendedName>
</protein>
<dbReference type="Proteomes" id="UP000004510">
    <property type="component" value="Unassembled WGS sequence"/>
</dbReference>
<evidence type="ECO:0000256" key="6">
    <source>
        <dbReference type="ARBA" id="ARBA00023136"/>
    </source>
</evidence>
<keyword evidence="5 8" id="KW-1133">Transmembrane helix</keyword>
<dbReference type="InterPro" id="IPR000160">
    <property type="entry name" value="GGDEF_dom"/>
</dbReference>
<dbReference type="AlphaFoldDB" id="D4X7P6"/>
<dbReference type="NCBIfam" id="TIGR00254">
    <property type="entry name" value="GGDEF"/>
    <property type="match status" value="1"/>
</dbReference>
<evidence type="ECO:0000256" key="2">
    <source>
        <dbReference type="ARBA" id="ARBA00012528"/>
    </source>
</evidence>
<dbReference type="EC" id="2.7.7.65" evidence="2"/>
<dbReference type="InterPro" id="IPR033479">
    <property type="entry name" value="dCache_1"/>
</dbReference>
<dbReference type="Pfam" id="PF02743">
    <property type="entry name" value="dCache_1"/>
    <property type="match status" value="1"/>
</dbReference>
<evidence type="ECO:0000256" key="5">
    <source>
        <dbReference type="ARBA" id="ARBA00022989"/>
    </source>
</evidence>
<dbReference type="SUPFAM" id="SSF55073">
    <property type="entry name" value="Nucleotide cyclase"/>
    <property type="match status" value="1"/>
</dbReference>
<evidence type="ECO:0000256" key="7">
    <source>
        <dbReference type="ARBA" id="ARBA00034247"/>
    </source>
</evidence>
<keyword evidence="3" id="KW-1003">Cell membrane</keyword>
<sequence>MRLGRVDGKRAAFRRAAGPRPLLTDTAMFRIDLRRLILWICLLSVILVLAGGLHASYLVQRDLLLQNALEVNRVYASKLAVTTDLFLADVRRYLAYSADVLSDMEAHPELMAEEMRRQQDQFGQFNSTVVVSPTGKVIAASSSYPQLLGQQLTSEPSREAIRSQQPAISEPYQSNNGRWLILYSHPIFSRDYRYLGYIAGTLYLHEDNALDRLLDKHFYRDDSFLYVVDRNGTLIYHPDRSLLGHKAPDSALFAAARRGETGEMRFTDEQGRDMLAGFAPVPSTGWSIIAQRPVAGTLQPLSALLMTTARNTLPLLLLTIVTIWVLSGWIARPLGELASIARRIQDPDSAERIRNVRSWYFEATQLKRALIIGLASIHHKIRDLRRESTTDTLTGLLNRRGLDEAMALLQAAESPVALLAIDIDHFKTINDRYGHSAGDRALQALAVVMSDGSRVGDTLARAGGEEFVVLMPGASLRSAAAAAERLRQRVAARLPTESVRVGITISVGVARYPEHGATLAAVYRRADQALYHAKNHGRNAVCIADDSAPGGVRQSPPQ</sequence>
<dbReference type="InterPro" id="IPR029787">
    <property type="entry name" value="Nucleotide_cyclase"/>
</dbReference>
<dbReference type="SUPFAM" id="SSF103190">
    <property type="entry name" value="Sensory domain-like"/>
    <property type="match status" value="2"/>
</dbReference>
<evidence type="ECO:0000259" key="9">
    <source>
        <dbReference type="PROSITE" id="PS50887"/>
    </source>
</evidence>
<dbReference type="Gene3D" id="3.30.450.20">
    <property type="entry name" value="PAS domain"/>
    <property type="match status" value="1"/>
</dbReference>
<name>D4X7P6_9BURK</name>
<dbReference type="PROSITE" id="PS50887">
    <property type="entry name" value="GGDEF"/>
    <property type="match status" value="1"/>
</dbReference>
<comment type="catalytic activity">
    <reaction evidence="7">
        <text>2 GTP = 3',3'-c-di-GMP + 2 diphosphate</text>
        <dbReference type="Rhea" id="RHEA:24898"/>
        <dbReference type="ChEBI" id="CHEBI:33019"/>
        <dbReference type="ChEBI" id="CHEBI:37565"/>
        <dbReference type="ChEBI" id="CHEBI:58805"/>
        <dbReference type="EC" id="2.7.7.65"/>
    </reaction>
</comment>
<organism evidence="10 11">
    <name type="scientific">Achromobacter piechaudii ATCC 43553</name>
    <dbReference type="NCBI Taxonomy" id="742159"/>
    <lineage>
        <taxon>Bacteria</taxon>
        <taxon>Pseudomonadati</taxon>
        <taxon>Pseudomonadota</taxon>
        <taxon>Betaproteobacteria</taxon>
        <taxon>Burkholderiales</taxon>
        <taxon>Alcaligenaceae</taxon>
        <taxon>Achromobacter</taxon>
    </lineage>
</organism>